<evidence type="ECO:0000313" key="1">
    <source>
        <dbReference type="EMBL" id="PXX44269.1"/>
    </source>
</evidence>
<gene>
    <name evidence="1" type="ORF">DFR42_103539</name>
</gene>
<dbReference type="RefSeq" id="WP_110255500.1">
    <property type="nucleotide sequence ID" value="NZ_QJKB01000003.1"/>
</dbReference>
<protein>
    <submittedName>
        <fullName evidence="1">Uncharacterized protein</fullName>
    </submittedName>
</protein>
<sequence>MATNDKVKNLLEQLGIEKIVWIDDRFSEVEDDAYLRHVNSLVEEVLDHKDGPRKLETVIGGSLDKMPPQVKSRVVDEYIRKNTGKLKTFETQLDSLKAELGLGVKHDLAQDTFVKMIDSLGSNVTKHCLKKWQEITKEEKSAYSKCLFLVDRQFTRESAGENAGDEIIHEIAGLACVDYFCIMFTYTTDPQGEDAARKEILSELFKRLNVTPTRNIPPIRSSFHVLAKSRVTENDDPESSFAEALKHALLRSLHTRLVDLTHGAMEVGMNNTADELTNLSIYDIDRSVFLNSLNEGASEVDVIFRLLGLGQRRKIEDILIENNQELLSTLDKLRKLQISVGDKVAPVLTADSPIKKWRQEEMLVRGDIINKTHTPLACGDIFIKDVQGGGKPTRYILLCQPCDLMVRSDGSSKGKEGFFVEVIEVDGTNEKYKAPFYYSLDFPGGALVCDFRNWGSVSLEVVRLAVFNTQGKISFTHGTQLPSGIHLLGWKKLFSDAKNRFGAAPQGSGKNEIHETYVCLSLNERIKGRAGKGNKSNVSFPYTRERRIRTPYAEAILSSFLNYNARAAFDHDFAATGQASTDSEEKVTLPEDTAAKALMVSQVNGSEEGVPDQKIETEKTI</sequence>
<organism evidence="1 2">
    <name type="scientific">Undibacterium pigrum</name>
    <dbReference type="NCBI Taxonomy" id="401470"/>
    <lineage>
        <taxon>Bacteria</taxon>
        <taxon>Pseudomonadati</taxon>
        <taxon>Pseudomonadota</taxon>
        <taxon>Betaproteobacteria</taxon>
        <taxon>Burkholderiales</taxon>
        <taxon>Oxalobacteraceae</taxon>
        <taxon>Undibacterium</taxon>
    </lineage>
</organism>
<dbReference type="Proteomes" id="UP000247792">
    <property type="component" value="Unassembled WGS sequence"/>
</dbReference>
<evidence type="ECO:0000313" key="2">
    <source>
        <dbReference type="Proteomes" id="UP000247792"/>
    </source>
</evidence>
<comment type="caution">
    <text evidence="1">The sequence shown here is derived from an EMBL/GenBank/DDBJ whole genome shotgun (WGS) entry which is preliminary data.</text>
</comment>
<dbReference type="OrthoDB" id="2987435at2"/>
<name>A0A318JAD4_9BURK</name>
<dbReference type="AlphaFoldDB" id="A0A318JAD4"/>
<proteinExistence type="predicted"/>
<reference evidence="1 2" key="1">
    <citation type="submission" date="2018-05" db="EMBL/GenBank/DDBJ databases">
        <title>Genomic Encyclopedia of Type Strains, Phase IV (KMG-IV): sequencing the most valuable type-strain genomes for metagenomic binning, comparative biology and taxonomic classification.</title>
        <authorList>
            <person name="Goeker M."/>
        </authorList>
    </citation>
    <scope>NUCLEOTIDE SEQUENCE [LARGE SCALE GENOMIC DNA]</scope>
    <source>
        <strain evidence="1 2">DSM 19792</strain>
    </source>
</reference>
<dbReference type="EMBL" id="QJKB01000003">
    <property type="protein sequence ID" value="PXX44269.1"/>
    <property type="molecule type" value="Genomic_DNA"/>
</dbReference>
<keyword evidence="2" id="KW-1185">Reference proteome</keyword>
<accession>A0A318JAD4</accession>